<evidence type="ECO:0000313" key="4">
    <source>
        <dbReference type="Proteomes" id="UP000834106"/>
    </source>
</evidence>
<sequence>MSDSTEDISSWTKSDVTNFSTSKDASKRRSITSGSTSFARQPLRPIVLSKGWKIGKGSAGQVASFLIKTLALETLRRFSNARCPFLWTGLQALQVLCYPPLKWLQCWNPFGFVIKGMQMLSQPLLVLSIGAAISNHSDYSNFVLDGTENSQNTNDLQAEPRLESTSEESDDNMRAGDENPENNWLCHVHKELENQGITLPERINKGDLQRFYIAANGDLSSLILSIKKTIRWRETYRILSGVELEMWSHMVFWHGFDVKHRPCLIIRLGMASTSLSSHDRPRFVQAVVSQVEHGVLHLVDGKNPQITVLLDCHGSSPLRFPMQMLRYCSNLLQDNFPNLLGCLFIIRLQPVVRVLAQTFIQVLKPATKEKLRIEGETYLEVLSECLQTLPSYLGGQCTCTRCANPRMEIVQQSSDVEPNTAESAADTSSTEDFPSLPPSYPDDISVDNCMQDFILVSPPPQQSLGTYQTGVYMNNICVSHSDLLYLNGKLQFIEKFGMHIIVGIKMGGKDVVFMKQQHSSSLRQVDVQQILIMMADKRFYKQMNNKEWIQSKY</sequence>
<evidence type="ECO:0000256" key="1">
    <source>
        <dbReference type="SAM" id="MobiDB-lite"/>
    </source>
</evidence>
<dbReference type="Pfam" id="PF01823">
    <property type="entry name" value="MACPF"/>
    <property type="match status" value="1"/>
</dbReference>
<dbReference type="InterPro" id="IPR020864">
    <property type="entry name" value="MACPF"/>
</dbReference>
<feature type="region of interest" description="Disordered" evidence="1">
    <location>
        <begin position="1"/>
        <end position="33"/>
    </location>
</feature>
<dbReference type="AlphaFoldDB" id="A0AAD1YS74"/>
<protein>
    <recommendedName>
        <fullName evidence="2">CRAL-TRIO domain-containing protein</fullName>
    </recommendedName>
</protein>
<feature type="region of interest" description="Disordered" evidence="1">
    <location>
        <begin position="413"/>
        <end position="437"/>
    </location>
</feature>
<dbReference type="Proteomes" id="UP000834106">
    <property type="component" value="Chromosome 2"/>
</dbReference>
<feature type="domain" description="CRAL-TRIO" evidence="2">
    <location>
        <begin position="253"/>
        <end position="401"/>
    </location>
</feature>
<dbReference type="PROSITE" id="PS50191">
    <property type="entry name" value="CRAL_TRIO"/>
    <property type="match status" value="1"/>
</dbReference>
<evidence type="ECO:0000313" key="3">
    <source>
        <dbReference type="EMBL" id="CAI9755316.1"/>
    </source>
</evidence>
<feature type="region of interest" description="Disordered" evidence="1">
    <location>
        <begin position="150"/>
        <end position="177"/>
    </location>
</feature>
<keyword evidence="4" id="KW-1185">Reference proteome</keyword>
<organism evidence="3 4">
    <name type="scientific">Fraxinus pennsylvanica</name>
    <dbReference type="NCBI Taxonomy" id="56036"/>
    <lineage>
        <taxon>Eukaryota</taxon>
        <taxon>Viridiplantae</taxon>
        <taxon>Streptophyta</taxon>
        <taxon>Embryophyta</taxon>
        <taxon>Tracheophyta</taxon>
        <taxon>Spermatophyta</taxon>
        <taxon>Magnoliopsida</taxon>
        <taxon>eudicotyledons</taxon>
        <taxon>Gunneridae</taxon>
        <taxon>Pentapetalae</taxon>
        <taxon>asterids</taxon>
        <taxon>lamiids</taxon>
        <taxon>Lamiales</taxon>
        <taxon>Oleaceae</taxon>
        <taxon>Oleeae</taxon>
        <taxon>Fraxinus</taxon>
    </lineage>
</organism>
<accession>A0AAD1YS74</accession>
<name>A0AAD1YS74_9LAMI</name>
<dbReference type="InterPro" id="IPR036865">
    <property type="entry name" value="CRAL-TRIO_dom_sf"/>
</dbReference>
<feature type="compositionally biased region" description="Polar residues" evidence="1">
    <location>
        <begin position="413"/>
        <end position="432"/>
    </location>
</feature>
<evidence type="ECO:0000259" key="2">
    <source>
        <dbReference type="PROSITE" id="PS50191"/>
    </source>
</evidence>
<dbReference type="CDD" id="cd00170">
    <property type="entry name" value="SEC14"/>
    <property type="match status" value="1"/>
</dbReference>
<dbReference type="PANTHER" id="PTHR47041">
    <property type="entry name" value="SEC14 CYTOSOLIC FACTOR FAMILY PROTEIN / PHOSPHOGLYCERIDE TRANSFER FAMILY PROTEIN"/>
    <property type="match status" value="1"/>
</dbReference>
<dbReference type="Pfam" id="PF00650">
    <property type="entry name" value="CRAL_TRIO"/>
    <property type="match status" value="1"/>
</dbReference>
<dbReference type="Gene3D" id="3.40.525.10">
    <property type="entry name" value="CRAL-TRIO lipid binding domain"/>
    <property type="match status" value="1"/>
</dbReference>
<feature type="compositionally biased region" description="Polar residues" evidence="1">
    <location>
        <begin position="7"/>
        <end position="23"/>
    </location>
</feature>
<dbReference type="SUPFAM" id="SSF52087">
    <property type="entry name" value="CRAL/TRIO domain"/>
    <property type="match status" value="1"/>
</dbReference>
<dbReference type="SMART" id="SM00516">
    <property type="entry name" value="SEC14"/>
    <property type="match status" value="1"/>
</dbReference>
<proteinExistence type="predicted"/>
<dbReference type="PANTHER" id="PTHR47041:SF2">
    <property type="entry name" value="SEC14 CYTOSOLIC FACTOR FAMILY PROTEIN _ PHOSPHOGLYCERIDE TRANSFER FAMILY PROTEIN"/>
    <property type="match status" value="1"/>
</dbReference>
<dbReference type="InterPro" id="IPR001251">
    <property type="entry name" value="CRAL-TRIO_dom"/>
</dbReference>
<reference evidence="3" key="1">
    <citation type="submission" date="2023-05" db="EMBL/GenBank/DDBJ databases">
        <authorList>
            <person name="Huff M."/>
        </authorList>
    </citation>
    <scope>NUCLEOTIDE SEQUENCE</scope>
</reference>
<gene>
    <name evidence="3" type="ORF">FPE_LOCUS2747</name>
</gene>
<dbReference type="EMBL" id="OU503037">
    <property type="protein sequence ID" value="CAI9755316.1"/>
    <property type="molecule type" value="Genomic_DNA"/>
</dbReference>